<sequence>MSQMNNRTAIHFHETKVKNVCFLMLLCVPLSVMEIPGPCKHAITVDHLLQLKRLISNQMRTGCSITYTFIERKHLSVICYVKAALPRVLELFDVHFKYAQGTGSAQAVLSIQNLILNIYSQHCIPLLNEELEEHPGAFEREYKESPVQVLQRVEELLTLYLHLITSSNTSVNWTCEQEYSSSAEEHPTLTPLTISTVEAFGLSSQGPRGSSNTWVYRLAFIMVSICAGLLLLLCAYCLLERKTSGNSSSRTTPPPSNCSE</sequence>
<evidence type="ECO:0008006" key="4">
    <source>
        <dbReference type="Google" id="ProtNLM"/>
    </source>
</evidence>
<dbReference type="STRING" id="623744.A0A553QJC7"/>
<dbReference type="GO" id="GO:0005615">
    <property type="term" value="C:extracellular space"/>
    <property type="evidence" value="ECO:0007669"/>
    <property type="project" value="TreeGrafter"/>
</dbReference>
<feature type="transmembrane region" description="Helical" evidence="1">
    <location>
        <begin position="214"/>
        <end position="239"/>
    </location>
</feature>
<dbReference type="GO" id="GO:0008083">
    <property type="term" value="F:growth factor activity"/>
    <property type="evidence" value="ECO:0007669"/>
    <property type="project" value="InterPro"/>
</dbReference>
<dbReference type="PANTHER" id="PTHR10058:SF0">
    <property type="entry name" value="MACROPHAGE COLONY-STIMULATING FACTOR 1"/>
    <property type="match status" value="1"/>
</dbReference>
<dbReference type="SUPFAM" id="SSF47266">
    <property type="entry name" value="4-helical cytokines"/>
    <property type="match status" value="1"/>
</dbReference>
<name>A0A553QJC7_9TELE</name>
<evidence type="ECO:0000313" key="2">
    <source>
        <dbReference type="EMBL" id="TRY90013.1"/>
    </source>
</evidence>
<organism evidence="2 3">
    <name type="scientific">Danionella cerebrum</name>
    <dbReference type="NCBI Taxonomy" id="2873325"/>
    <lineage>
        <taxon>Eukaryota</taxon>
        <taxon>Metazoa</taxon>
        <taxon>Chordata</taxon>
        <taxon>Craniata</taxon>
        <taxon>Vertebrata</taxon>
        <taxon>Euteleostomi</taxon>
        <taxon>Actinopterygii</taxon>
        <taxon>Neopterygii</taxon>
        <taxon>Teleostei</taxon>
        <taxon>Ostariophysi</taxon>
        <taxon>Cypriniformes</taxon>
        <taxon>Danionidae</taxon>
        <taxon>Danioninae</taxon>
        <taxon>Danionella</taxon>
    </lineage>
</organism>
<evidence type="ECO:0000313" key="3">
    <source>
        <dbReference type="Proteomes" id="UP000316079"/>
    </source>
</evidence>
<dbReference type="GO" id="GO:0016020">
    <property type="term" value="C:membrane"/>
    <property type="evidence" value="ECO:0007669"/>
    <property type="project" value="InterPro"/>
</dbReference>
<dbReference type="InterPro" id="IPR009079">
    <property type="entry name" value="4_helix_cytokine-like_core"/>
</dbReference>
<gene>
    <name evidence="2" type="ORF">DNTS_034377</name>
</gene>
<comment type="caution">
    <text evidence="2">The sequence shown here is derived from an EMBL/GenBank/DDBJ whole genome shotgun (WGS) entry which is preliminary data.</text>
</comment>
<dbReference type="OrthoDB" id="8593133at2759"/>
<accession>A0A553QJC7</accession>
<dbReference type="Gene3D" id="1.20.1250.10">
    <property type="match status" value="1"/>
</dbReference>
<evidence type="ECO:0000256" key="1">
    <source>
        <dbReference type="SAM" id="Phobius"/>
    </source>
</evidence>
<reference evidence="2 3" key="1">
    <citation type="journal article" date="2019" name="Sci. Data">
        <title>Hybrid genome assembly and annotation of Danionella translucida.</title>
        <authorList>
            <person name="Kadobianskyi M."/>
            <person name="Schulze L."/>
            <person name="Schuelke M."/>
            <person name="Judkewitz B."/>
        </authorList>
    </citation>
    <scope>NUCLEOTIDE SEQUENCE [LARGE SCALE GENOMIC DNA]</scope>
    <source>
        <strain evidence="2 3">Bolton</strain>
    </source>
</reference>
<dbReference type="PANTHER" id="PTHR10058">
    <property type="entry name" value="MACROPHAGE COLONY STIMULATING FACTOR"/>
    <property type="match status" value="1"/>
</dbReference>
<proteinExistence type="predicted"/>
<dbReference type="GO" id="GO:0005125">
    <property type="term" value="F:cytokine activity"/>
    <property type="evidence" value="ECO:0007669"/>
    <property type="project" value="InterPro"/>
</dbReference>
<keyword evidence="1" id="KW-1133">Transmembrane helix</keyword>
<dbReference type="InterPro" id="IPR008001">
    <property type="entry name" value="MCSF-1"/>
</dbReference>
<keyword evidence="1" id="KW-0812">Transmembrane</keyword>
<dbReference type="AlphaFoldDB" id="A0A553QJC7"/>
<dbReference type="Pfam" id="PF05337">
    <property type="entry name" value="CSF-1"/>
    <property type="match status" value="1"/>
</dbReference>
<keyword evidence="3" id="KW-1185">Reference proteome</keyword>
<dbReference type="EMBL" id="SRMA01025884">
    <property type="protein sequence ID" value="TRY90013.1"/>
    <property type="molecule type" value="Genomic_DNA"/>
</dbReference>
<keyword evidence="1" id="KW-0472">Membrane</keyword>
<protein>
    <recommendedName>
        <fullName evidence="4">Colony stimulating factor 1b (macrophage)</fullName>
    </recommendedName>
</protein>
<dbReference type="Proteomes" id="UP000316079">
    <property type="component" value="Unassembled WGS sequence"/>
</dbReference>
<dbReference type="FunFam" id="1.20.1250.10:FF:000056">
    <property type="entry name" value="Colony-stimulating factor 1b (macrophage)"/>
    <property type="match status" value="1"/>
</dbReference>